<dbReference type="InterPro" id="IPR036514">
    <property type="entry name" value="SGNH_hydro_sf"/>
</dbReference>
<protein>
    <submittedName>
        <fullName evidence="2">GDSL-type esterase/lipase family protein</fullName>
    </submittedName>
</protein>
<comment type="caution">
    <text evidence="2">The sequence shown here is derived from an EMBL/GenBank/DDBJ whole genome shotgun (WGS) entry which is preliminary data.</text>
</comment>
<dbReference type="Pfam" id="PF17996">
    <property type="entry name" value="CE2_N"/>
    <property type="match status" value="1"/>
</dbReference>
<dbReference type="InterPro" id="IPR001087">
    <property type="entry name" value="GDSL"/>
</dbReference>
<dbReference type="Pfam" id="PF00657">
    <property type="entry name" value="Lipase_GDSL"/>
    <property type="match status" value="1"/>
</dbReference>
<dbReference type="Gene3D" id="2.60.120.260">
    <property type="entry name" value="Galactose-binding domain-like"/>
    <property type="match status" value="1"/>
</dbReference>
<dbReference type="RefSeq" id="WP_302884621.1">
    <property type="nucleotide sequence ID" value="NZ_JAUMIT010000005.1"/>
</dbReference>
<feature type="domain" description="Carbohydrate esterase 2 N-terminal" evidence="1">
    <location>
        <begin position="39"/>
        <end position="139"/>
    </location>
</feature>
<dbReference type="InterPro" id="IPR037461">
    <property type="entry name" value="CtCE2-like_dom"/>
</dbReference>
<evidence type="ECO:0000313" key="2">
    <source>
        <dbReference type="EMBL" id="MDO3695360.1"/>
    </source>
</evidence>
<reference evidence="2" key="1">
    <citation type="submission" date="2023-07" db="EMBL/GenBank/DDBJ databases">
        <title>Wenyingzhuangia sp. chi5 genome sequencing and assembly.</title>
        <authorList>
            <person name="Park S."/>
        </authorList>
    </citation>
    <scope>NUCLEOTIDE SEQUENCE</scope>
    <source>
        <strain evidence="2">Chi5</strain>
    </source>
</reference>
<dbReference type="EMBL" id="JAUMIT010000005">
    <property type="protein sequence ID" value="MDO3695360.1"/>
    <property type="molecule type" value="Genomic_DNA"/>
</dbReference>
<evidence type="ECO:0000259" key="1">
    <source>
        <dbReference type="Pfam" id="PF17996"/>
    </source>
</evidence>
<dbReference type="Proteomes" id="UP001168642">
    <property type="component" value="Unassembled WGS sequence"/>
</dbReference>
<keyword evidence="3" id="KW-1185">Reference proteome</keyword>
<dbReference type="SUPFAM" id="SSF52266">
    <property type="entry name" value="SGNH hydrolase"/>
    <property type="match status" value="1"/>
</dbReference>
<accession>A0ABT8VTQ1</accession>
<gene>
    <name evidence="2" type="ORF">QVZ41_10970</name>
</gene>
<dbReference type="Gene3D" id="3.40.50.1110">
    <property type="entry name" value="SGNH hydrolase"/>
    <property type="match status" value="1"/>
</dbReference>
<dbReference type="InterPro" id="IPR040794">
    <property type="entry name" value="CE2_N"/>
</dbReference>
<dbReference type="CDD" id="cd01831">
    <property type="entry name" value="Endoglucanase_E_like"/>
    <property type="match status" value="1"/>
</dbReference>
<dbReference type="InterPro" id="IPR052762">
    <property type="entry name" value="PCW_deacetylase/CE"/>
</dbReference>
<proteinExistence type="predicted"/>
<dbReference type="PANTHER" id="PTHR37834">
    <property type="entry name" value="GDSL-LIKE LIPASE/ACYLHYDROLASE DOMAIN PROTEIN (AFU_ORTHOLOGUE AFUA_2G00620)"/>
    <property type="match status" value="1"/>
</dbReference>
<sequence length="365" mass="41259">MKHFFYFFLAVLMFGCKSKNITVSDSLNEFLPQNTDIKYQGRGVLQKDGTYALVGSAASISISFLGETCVVNLKSTQDQNCYVAVELDGEYLGRFLVAKQIKPYSFKAKSDQKEHVFKIFKATEATTGAVVFSSVNVQELLPIASEDKKYIEFIGDSITCGALADDSDIPCDEGQYTDHHNAYLAYGPRVAELLNVDYTLSSVSGMGMYRNWNDENIEEPIMPDVYKNLSLNRDASQKYKFIKQPDLVSICLGTNDLSGGDGIKERLPFNPEKYTQNYINFIKMLYVHYPNTKIALLNSPMVAGENNEVLLACLENVKNHFSNKDIFIFEFNELYVTGCSYHPSIKEHQEMANKLMPFYNKILNN</sequence>
<dbReference type="PROSITE" id="PS51257">
    <property type="entry name" value="PROKAR_LIPOPROTEIN"/>
    <property type="match status" value="1"/>
</dbReference>
<evidence type="ECO:0000313" key="3">
    <source>
        <dbReference type="Proteomes" id="UP001168642"/>
    </source>
</evidence>
<organism evidence="2 3">
    <name type="scientific">Wenyingzhuangia gilva</name>
    <dbReference type="NCBI Taxonomy" id="3057677"/>
    <lineage>
        <taxon>Bacteria</taxon>
        <taxon>Pseudomonadati</taxon>
        <taxon>Bacteroidota</taxon>
        <taxon>Flavobacteriia</taxon>
        <taxon>Flavobacteriales</taxon>
        <taxon>Flavobacteriaceae</taxon>
        <taxon>Wenyingzhuangia</taxon>
    </lineage>
</organism>
<name>A0ABT8VTQ1_9FLAO</name>
<dbReference type="PANTHER" id="PTHR37834:SF2">
    <property type="entry name" value="ESTERASE, SGNH HYDROLASE-TYPE"/>
    <property type="match status" value="1"/>
</dbReference>